<comment type="pathway">
    <text evidence="11">tRNA modification; N(7)-methylguanine-tRNA biosynthesis.</text>
</comment>
<keyword evidence="6 11" id="KW-0819">tRNA processing</keyword>
<dbReference type="GO" id="GO:0008176">
    <property type="term" value="F:tRNA (guanine(46)-N7)-methyltransferase activity"/>
    <property type="evidence" value="ECO:0007669"/>
    <property type="project" value="UniProtKB-UniRule"/>
</dbReference>
<feature type="domain" description="HTH APSES-type" evidence="16">
    <location>
        <begin position="61"/>
        <end position="170"/>
    </location>
</feature>
<dbReference type="GO" id="GO:0000049">
    <property type="term" value="F:tRNA binding"/>
    <property type="evidence" value="ECO:0007669"/>
    <property type="project" value="UniProtKB-UniRule"/>
</dbReference>
<comment type="function">
    <text evidence="11">Catalyzes the formation of N(7)-methylguanine at position 46 (m7G46) in tRNA.</text>
</comment>
<gene>
    <name evidence="17" type="primary">SWI6_2</name>
    <name evidence="11" type="synonym">TRM8</name>
    <name evidence="17" type="ORF">HK097_001143</name>
</gene>
<dbReference type="EC" id="2.1.1.33" evidence="11"/>
<feature type="binding site" evidence="11">
    <location>
        <begin position="969"/>
        <end position="971"/>
    </location>
    <ligand>
        <name>S-adenosyl-L-methionine</name>
        <dbReference type="ChEBI" id="CHEBI:59789"/>
    </ligand>
</feature>
<feature type="compositionally biased region" description="Basic residues" evidence="14">
    <location>
        <begin position="501"/>
        <end position="511"/>
    </location>
</feature>
<evidence type="ECO:0000256" key="12">
    <source>
        <dbReference type="PROSITE-ProRule" id="PRU00023"/>
    </source>
</evidence>
<dbReference type="Gene3D" id="3.10.260.10">
    <property type="entry name" value="Transcription regulator HTH, APSES-type DNA-binding domain"/>
    <property type="match status" value="1"/>
</dbReference>
<sequence length="1284" mass="144519">MEGQIAGTETWIGRLEGQIAETEAGTRMRHMEGNDIDLFRLLLCNNRGSYDHRSVLLPKSTTPPLLLLINTTSPLAKNPVHGTVMRRKSDSWLNATQILKVAQVGKVLRRRVLREDIRVGAHEQVPGEFGKYQGTWVPFSIGVEIAKKYGVENLLQPLIKSEPPPERPMKKEGSIGIRRKKYASSKLSEMTRGETDDDRAESPDVEVLSGEAEETIENRSRHRVALLQMFVQTDPEYIPDILALPPPDLDVNLVIDDLGHTCTHWASAHARIPLLRHLVDRGADVRRPNNSGETPLMRAVLITDNYDNQTFMDLLEYLHPSITQIDRKGRTVLHHIASTIGMKGRAQAARYYMECVVEWIARSMGGSLSCLVNIVNVQDKSGDTALNIAARFGNRNLMVQFLELGADGWIANDALLRPADFEFDDLIESAKVGTAGRGERVVEESRGMPQDASTSTHPIEAGDSESDHDVSSKAGSRDRSPSPLFSDVHDPPPASTQNYPRHWRQPSKRVRIREEDRLEGRDDVKRLKLHGGGTKGVIKRFEQAEVGRIAGTNERANRTRVLKMKQRYTEAVGAQDPAEPLFAVMHGGSTPCRKYRFERVKTSGTLGNGKAEKTKVKQRKQVHLSPFGTGIRDEQRTQSVILAYPARAHRHDGLVTNHLSGIRACTIIQVVCGVWKPDERNAFAEMKEAVNADPNIKGYTPYVHFRFPADASRPTLHPLKSHRRHILVFHDRKQSLTSMKIKTKGWRMKLRDFDFRYHGGTPVDNLVMLNPVQPEEYDWSKHYPAHFPAPGTNGETSGKLVEFADIGCGYRGSIDRTLTTIPINPHAGNGDPCRVKVEEMVEKRIQALRTQNASKGRDEAESYQNISVSRMSAMNLLSTFFKKGQLSKLFFVLPSPHFETQEHAGNITSTFLAECSYVLRPDGILYHVTTIQDLHLWMVKHLDEHPLFARIPEQDLKDDPCVPCVMGETEEGRKAGREKGDKFLAVYRRLEKRNALDQVADNYEEDSDSMSWDDQGTGVGEKGRKQPAPQGYCVECEDQPASVYCEQCADDYCDVCFHAQHRNDNKKRHTCKALATQVLLKKAKGLNWKATESYFPANLLQSSLFHKGTFQDPASSKSDDTLADWFEGVERVWFDKNENASDVDSVVETAYKAWREEVQYDMVMGVGEGAYLAALLLENLRTLERFGPKSVIIFPHAHFSKPLANPIDIPCLIYTNEEQNESEKAAIASFVKPKVVKGSFGTFMPIKTAIVREGVEWFFGHTRVEQDDPSKNLGEHVRRLKWGL</sequence>
<dbReference type="Pfam" id="PF02390">
    <property type="entry name" value="Methyltransf_4"/>
    <property type="match status" value="1"/>
</dbReference>
<dbReference type="SMART" id="SM00248">
    <property type="entry name" value="ANK"/>
    <property type="match status" value="3"/>
</dbReference>
<evidence type="ECO:0000313" key="17">
    <source>
        <dbReference type="EMBL" id="KAJ3045628.1"/>
    </source>
</evidence>
<feature type="compositionally biased region" description="Basic and acidic residues" evidence="14">
    <location>
        <begin position="465"/>
        <end position="480"/>
    </location>
</feature>
<dbReference type="PANTHER" id="PTHR43828">
    <property type="entry name" value="ASPARAGINASE"/>
    <property type="match status" value="1"/>
</dbReference>
<dbReference type="GO" id="GO:0008270">
    <property type="term" value="F:zinc ion binding"/>
    <property type="evidence" value="ECO:0007669"/>
    <property type="project" value="UniProtKB-KW"/>
</dbReference>
<dbReference type="GO" id="GO:0003677">
    <property type="term" value="F:DNA binding"/>
    <property type="evidence" value="ECO:0007669"/>
    <property type="project" value="InterPro"/>
</dbReference>
<reference evidence="17" key="1">
    <citation type="submission" date="2020-05" db="EMBL/GenBank/DDBJ databases">
        <title>Phylogenomic resolution of chytrid fungi.</title>
        <authorList>
            <person name="Stajich J.E."/>
            <person name="Amses K."/>
            <person name="Simmons R."/>
            <person name="Seto K."/>
            <person name="Myers J."/>
            <person name="Bonds A."/>
            <person name="Quandt C.A."/>
            <person name="Barry K."/>
            <person name="Liu P."/>
            <person name="Grigoriev I."/>
            <person name="Longcore J.E."/>
            <person name="James T.Y."/>
        </authorList>
    </citation>
    <scope>NUCLEOTIDE SEQUENCE</scope>
    <source>
        <strain evidence="17">JEL0318</strain>
    </source>
</reference>
<dbReference type="Gene3D" id="1.25.40.20">
    <property type="entry name" value="Ankyrin repeat-containing domain"/>
    <property type="match status" value="1"/>
</dbReference>
<keyword evidence="13" id="KW-0479">Metal-binding</keyword>
<dbReference type="InterPro" id="IPR051642">
    <property type="entry name" value="SWI6-like"/>
</dbReference>
<evidence type="ECO:0000256" key="5">
    <source>
        <dbReference type="ARBA" id="ARBA00022691"/>
    </source>
</evidence>
<evidence type="ECO:0000256" key="4">
    <source>
        <dbReference type="ARBA" id="ARBA00022679"/>
    </source>
</evidence>
<dbReference type="PROSITE" id="PS51625">
    <property type="entry name" value="SAM_MT_TRMB"/>
    <property type="match status" value="1"/>
</dbReference>
<dbReference type="InterPro" id="IPR036887">
    <property type="entry name" value="HTH_APSES_sf"/>
</dbReference>
<feature type="region of interest" description="Disordered" evidence="14">
    <location>
        <begin position="185"/>
        <end position="214"/>
    </location>
</feature>
<comment type="caution">
    <text evidence="17">The sequence shown here is derived from an EMBL/GenBank/DDBJ whole genome shotgun (WGS) entry which is preliminary data.</text>
</comment>
<name>A0AAD5S4P6_9FUNG</name>
<dbReference type="PROSITE" id="PS50119">
    <property type="entry name" value="ZF_BBOX"/>
    <property type="match status" value="1"/>
</dbReference>
<evidence type="ECO:0000313" key="18">
    <source>
        <dbReference type="Proteomes" id="UP001212841"/>
    </source>
</evidence>
<evidence type="ECO:0000259" key="15">
    <source>
        <dbReference type="PROSITE" id="PS50119"/>
    </source>
</evidence>
<keyword evidence="4 11" id="KW-0808">Transferase</keyword>
<proteinExistence type="inferred from homology"/>
<dbReference type="InterPro" id="IPR029058">
    <property type="entry name" value="AB_hydrolase_fold"/>
</dbReference>
<comment type="subcellular location">
    <subcellularLocation>
        <location evidence="11">Nucleus</location>
    </subcellularLocation>
</comment>
<dbReference type="GO" id="GO:0030907">
    <property type="term" value="C:MBF transcription complex"/>
    <property type="evidence" value="ECO:0007669"/>
    <property type="project" value="TreeGrafter"/>
</dbReference>
<dbReference type="InterPro" id="IPR000315">
    <property type="entry name" value="Znf_B-box"/>
</dbReference>
<accession>A0AAD5S4P6</accession>
<evidence type="ECO:0000259" key="16">
    <source>
        <dbReference type="PROSITE" id="PS51299"/>
    </source>
</evidence>
<dbReference type="PANTHER" id="PTHR43828:SF3">
    <property type="entry name" value="CHROMO DOMAIN-CONTAINING PROTEIN"/>
    <property type="match status" value="1"/>
</dbReference>
<dbReference type="SUPFAM" id="SSF48403">
    <property type="entry name" value="Ankyrin repeat"/>
    <property type="match status" value="1"/>
</dbReference>
<keyword evidence="5 11" id="KW-0949">S-adenosyl-L-methionine</keyword>
<keyword evidence="18" id="KW-1185">Reference proteome</keyword>
<dbReference type="PROSITE" id="PS50297">
    <property type="entry name" value="ANK_REP_REGION"/>
    <property type="match status" value="1"/>
</dbReference>
<comment type="catalytic activity">
    <reaction evidence="1 11">
        <text>guanosine(46) in tRNA + S-adenosyl-L-methionine = N(7)-methylguanosine(46) in tRNA + S-adenosyl-L-homocysteine</text>
        <dbReference type="Rhea" id="RHEA:42708"/>
        <dbReference type="Rhea" id="RHEA-COMP:10188"/>
        <dbReference type="Rhea" id="RHEA-COMP:10189"/>
        <dbReference type="ChEBI" id="CHEBI:57856"/>
        <dbReference type="ChEBI" id="CHEBI:59789"/>
        <dbReference type="ChEBI" id="CHEBI:74269"/>
        <dbReference type="ChEBI" id="CHEBI:74480"/>
        <dbReference type="EC" id="2.1.1.33"/>
    </reaction>
</comment>
<evidence type="ECO:0000256" key="3">
    <source>
        <dbReference type="ARBA" id="ARBA00022603"/>
    </source>
</evidence>
<dbReference type="SUPFAM" id="SSF53335">
    <property type="entry name" value="S-adenosyl-L-methionine-dependent methyltransferases"/>
    <property type="match status" value="1"/>
</dbReference>
<evidence type="ECO:0000256" key="2">
    <source>
        <dbReference type="ARBA" id="ARBA00022555"/>
    </source>
</evidence>
<feature type="compositionally biased region" description="Basic and acidic residues" evidence="14">
    <location>
        <begin position="437"/>
        <end position="446"/>
    </location>
</feature>
<dbReference type="GO" id="GO:0001228">
    <property type="term" value="F:DNA-binding transcription activator activity, RNA polymerase II-specific"/>
    <property type="evidence" value="ECO:0007669"/>
    <property type="project" value="UniProtKB-ARBA"/>
</dbReference>
<dbReference type="InterPro" id="IPR036770">
    <property type="entry name" value="Ankyrin_rpt-contain_sf"/>
</dbReference>
<protein>
    <recommendedName>
        <fullName evidence="11">tRNA (guanine-N(7)-)-methyltransferase</fullName>
        <ecNumber evidence="11">2.1.1.33</ecNumber>
    </recommendedName>
    <alternativeName>
        <fullName evidence="11">Transfer RNA methyltransferase 8</fullName>
    </alternativeName>
    <alternativeName>
        <fullName evidence="11">tRNA (guanine(46)-N(7))-methyltransferase</fullName>
    </alternativeName>
    <alternativeName>
        <fullName evidence="11">tRNA(m7G46)-methyltransferase</fullName>
    </alternativeName>
</protein>
<dbReference type="Gene3D" id="3.40.50.1820">
    <property type="entry name" value="alpha/beta hydrolase"/>
    <property type="match status" value="1"/>
</dbReference>
<feature type="domain" description="B box-type" evidence="15">
    <location>
        <begin position="1028"/>
        <end position="1074"/>
    </location>
</feature>
<keyword evidence="10 11" id="KW-0539">Nucleus</keyword>
<dbReference type="PROSITE" id="PS51299">
    <property type="entry name" value="HTH_APSES"/>
    <property type="match status" value="1"/>
</dbReference>
<dbReference type="SMART" id="SM01252">
    <property type="entry name" value="KilA-N"/>
    <property type="match status" value="1"/>
</dbReference>
<evidence type="ECO:0000256" key="8">
    <source>
        <dbReference type="ARBA" id="ARBA00022884"/>
    </source>
</evidence>
<feature type="repeat" description="ANK" evidence="12">
    <location>
        <begin position="258"/>
        <end position="290"/>
    </location>
</feature>
<evidence type="ECO:0000256" key="11">
    <source>
        <dbReference type="HAMAP-Rule" id="MF_03055"/>
    </source>
</evidence>
<dbReference type="InterPro" id="IPR003163">
    <property type="entry name" value="Tscrpt_reg_HTH_APSES-type"/>
</dbReference>
<evidence type="ECO:0000256" key="7">
    <source>
        <dbReference type="ARBA" id="ARBA00022737"/>
    </source>
</evidence>
<feature type="binding site" evidence="11">
    <location>
        <position position="807"/>
    </location>
    <ligand>
        <name>S-adenosyl-L-methionine</name>
        <dbReference type="ChEBI" id="CHEBI:59789"/>
    </ligand>
</feature>
<comment type="caution">
    <text evidence="11">Lacks conserved residue(s) required for the propagation of feature annotation.</text>
</comment>
<dbReference type="Pfam" id="PF22586">
    <property type="entry name" value="ANCHR-like_BBOX"/>
    <property type="match status" value="1"/>
</dbReference>
<dbReference type="EMBL" id="JADGJD010001219">
    <property type="protein sequence ID" value="KAJ3045628.1"/>
    <property type="molecule type" value="Genomic_DNA"/>
</dbReference>
<dbReference type="Proteomes" id="UP001212841">
    <property type="component" value="Unassembled WGS sequence"/>
</dbReference>
<dbReference type="HAMAP" id="MF_03055">
    <property type="entry name" value="tRNA_methyltr_TrmB_euk"/>
    <property type="match status" value="1"/>
</dbReference>
<keyword evidence="13" id="KW-0863">Zinc-finger</keyword>
<feature type="region of interest" description="Disordered" evidence="14">
    <location>
        <begin position="434"/>
        <end position="516"/>
    </location>
</feature>
<dbReference type="InterPro" id="IPR025763">
    <property type="entry name" value="Trm8_euk"/>
</dbReference>
<keyword evidence="13" id="KW-0862">Zinc</keyword>
<feature type="repeat" description="ANK" evidence="12">
    <location>
        <begin position="381"/>
        <end position="413"/>
    </location>
</feature>
<comment type="similarity">
    <text evidence="11">Belongs to the class I-like SAM-binding methyltransferase superfamily. TrmB family.</text>
</comment>
<dbReference type="Pfam" id="PF13637">
    <property type="entry name" value="Ank_4"/>
    <property type="match status" value="1"/>
</dbReference>
<keyword evidence="3 11" id="KW-0489">Methyltransferase</keyword>
<dbReference type="PROSITE" id="PS50088">
    <property type="entry name" value="ANK_REPEAT"/>
    <property type="match status" value="2"/>
</dbReference>
<evidence type="ECO:0000256" key="10">
    <source>
        <dbReference type="ARBA" id="ARBA00023242"/>
    </source>
</evidence>
<evidence type="ECO:0000256" key="9">
    <source>
        <dbReference type="ARBA" id="ARBA00023043"/>
    </source>
</evidence>
<evidence type="ECO:0000256" key="1">
    <source>
        <dbReference type="ARBA" id="ARBA00000142"/>
    </source>
</evidence>
<dbReference type="InterPro" id="IPR002110">
    <property type="entry name" value="Ankyrin_rpt"/>
</dbReference>
<organism evidence="17 18">
    <name type="scientific">Rhizophlyctis rosea</name>
    <dbReference type="NCBI Taxonomy" id="64517"/>
    <lineage>
        <taxon>Eukaryota</taxon>
        <taxon>Fungi</taxon>
        <taxon>Fungi incertae sedis</taxon>
        <taxon>Chytridiomycota</taxon>
        <taxon>Chytridiomycota incertae sedis</taxon>
        <taxon>Chytridiomycetes</taxon>
        <taxon>Rhizophlyctidales</taxon>
        <taxon>Rhizophlyctidaceae</taxon>
        <taxon>Rhizophlyctis</taxon>
    </lineage>
</organism>
<keyword evidence="7" id="KW-0677">Repeat</keyword>
<evidence type="ECO:0000256" key="6">
    <source>
        <dbReference type="ARBA" id="ARBA00022694"/>
    </source>
</evidence>
<keyword evidence="9 12" id="KW-0040">ANK repeat</keyword>
<dbReference type="CDD" id="cd20208">
    <property type="entry name" value="Bbox1_DUF2009"/>
    <property type="match status" value="1"/>
</dbReference>
<dbReference type="SUPFAM" id="SSF54616">
    <property type="entry name" value="DNA-binding domain of Mlu1-box binding protein MBP1"/>
    <property type="match status" value="1"/>
</dbReference>
<dbReference type="InterPro" id="IPR003358">
    <property type="entry name" value="tRNA_(Gua-N-7)_MeTrfase_Trmb"/>
</dbReference>
<feature type="region of interest" description="Disordered" evidence="14">
    <location>
        <begin position="1002"/>
        <end position="1024"/>
    </location>
</feature>
<evidence type="ECO:0000256" key="14">
    <source>
        <dbReference type="SAM" id="MobiDB-lite"/>
    </source>
</evidence>
<dbReference type="GO" id="GO:0033309">
    <property type="term" value="C:SBF transcription complex"/>
    <property type="evidence" value="ECO:0007669"/>
    <property type="project" value="TreeGrafter"/>
</dbReference>
<keyword evidence="2 11" id="KW-0820">tRNA-binding</keyword>
<dbReference type="Gene3D" id="3.40.50.150">
    <property type="entry name" value="Vaccinia Virus protein VP39"/>
    <property type="match status" value="1"/>
</dbReference>
<comment type="subunit">
    <text evidence="11">Forms a complex with TRM82.</text>
</comment>
<evidence type="ECO:0000256" key="13">
    <source>
        <dbReference type="PROSITE-ProRule" id="PRU00024"/>
    </source>
</evidence>
<dbReference type="InterPro" id="IPR029063">
    <property type="entry name" value="SAM-dependent_MTases_sf"/>
</dbReference>
<dbReference type="InterPro" id="IPR018004">
    <property type="entry name" value="KilA/APSES_HTH"/>
</dbReference>
<keyword evidence="8 11" id="KW-0694">RNA-binding</keyword>